<sequence length="257" mass="27241">MIVISLELAGRGPVAGAAYGRPGLTVRALSTPVTSRIRCTWGLALTSAKCRPVVAAVFRAVISALMTLESMNVTAAASTSTTSALSTVNAAVNLAVWAEQHHAQTRDPEARPGDDGDLAVERVVAAFHDEYLFHDRRPSSGSIGLMPRGGRPSQSCRGSAGRGGRILRHAAGSVHAAHLAQPVGLFVPVADIPQPDVRWPAAGPAWRRLGAAWSTRLPTSHRWPQPAVTATCCWPAVSSRWARGRGRRCRVRGTSRG</sequence>
<evidence type="ECO:0000256" key="1">
    <source>
        <dbReference type="SAM" id="MobiDB-lite"/>
    </source>
</evidence>
<evidence type="ECO:0000313" key="3">
    <source>
        <dbReference type="Proteomes" id="UP000198242"/>
    </source>
</evidence>
<accession>A0A1C4WKR6</accession>
<proteinExistence type="predicted"/>
<dbReference type="AlphaFoldDB" id="A0A1C4WKR6"/>
<dbReference type="EMBL" id="LT607411">
    <property type="protein sequence ID" value="SCE96800.1"/>
    <property type="molecule type" value="Genomic_DNA"/>
</dbReference>
<name>A0A1C4WKR6_MICVI</name>
<organism evidence="2 3">
    <name type="scientific">Micromonospora viridifaciens</name>
    <dbReference type="NCBI Taxonomy" id="1881"/>
    <lineage>
        <taxon>Bacteria</taxon>
        <taxon>Bacillati</taxon>
        <taxon>Actinomycetota</taxon>
        <taxon>Actinomycetes</taxon>
        <taxon>Micromonosporales</taxon>
        <taxon>Micromonosporaceae</taxon>
        <taxon>Micromonospora</taxon>
    </lineage>
</organism>
<protein>
    <submittedName>
        <fullName evidence="2">Uncharacterized protein</fullName>
    </submittedName>
</protein>
<feature type="region of interest" description="Disordered" evidence="1">
    <location>
        <begin position="142"/>
        <end position="162"/>
    </location>
</feature>
<gene>
    <name evidence="2" type="ORF">GA0074695_2534</name>
</gene>
<evidence type="ECO:0000313" key="2">
    <source>
        <dbReference type="EMBL" id="SCE96800.1"/>
    </source>
</evidence>
<reference evidence="3" key="1">
    <citation type="submission" date="2016-06" db="EMBL/GenBank/DDBJ databases">
        <authorList>
            <person name="Varghese N."/>
            <person name="Submissions Spin"/>
        </authorList>
    </citation>
    <scope>NUCLEOTIDE SEQUENCE [LARGE SCALE GENOMIC DNA]</scope>
    <source>
        <strain evidence="3">DSM 43909</strain>
    </source>
</reference>
<dbReference type="Proteomes" id="UP000198242">
    <property type="component" value="Chromosome I"/>
</dbReference>
<keyword evidence="3" id="KW-1185">Reference proteome</keyword>